<dbReference type="InterPro" id="IPR036028">
    <property type="entry name" value="SH3-like_dom_sf"/>
</dbReference>
<dbReference type="OrthoDB" id="8883818at2759"/>
<dbReference type="EMBL" id="MU154526">
    <property type="protein sequence ID" value="KAF9500626.1"/>
    <property type="molecule type" value="Genomic_DNA"/>
</dbReference>
<protein>
    <recommendedName>
        <fullName evidence="4">SH3 domain-containing protein</fullName>
    </recommendedName>
</protein>
<dbReference type="AlphaFoldDB" id="A0A9P6AB05"/>
<comment type="caution">
    <text evidence="2">The sequence shown here is derived from an EMBL/GenBank/DDBJ whole genome shotgun (WGS) entry which is preliminary data.</text>
</comment>
<evidence type="ECO:0000313" key="2">
    <source>
        <dbReference type="EMBL" id="KAF9500626.1"/>
    </source>
</evidence>
<feature type="region of interest" description="Disordered" evidence="1">
    <location>
        <begin position="1"/>
        <end position="27"/>
    </location>
</feature>
<sequence>MPVASAIAEATASDPNHSLISASNGPASPRVDAPILAQSILTTSAPGIASMDYQRNGDWEIDLSSGDALRVFKRHAHSSYVVKTDSGGRGWVPSWFVGSVTVIPLDAANRSVMDGVS</sequence>
<keyword evidence="3" id="KW-1185">Reference proteome</keyword>
<name>A0A9P6AB05_PLEER</name>
<feature type="compositionally biased region" description="Polar residues" evidence="1">
    <location>
        <begin position="13"/>
        <end position="26"/>
    </location>
</feature>
<evidence type="ECO:0008006" key="4">
    <source>
        <dbReference type="Google" id="ProtNLM"/>
    </source>
</evidence>
<evidence type="ECO:0000313" key="3">
    <source>
        <dbReference type="Proteomes" id="UP000807025"/>
    </source>
</evidence>
<organism evidence="2 3">
    <name type="scientific">Pleurotus eryngii</name>
    <name type="common">Boletus of the steppes</name>
    <dbReference type="NCBI Taxonomy" id="5323"/>
    <lineage>
        <taxon>Eukaryota</taxon>
        <taxon>Fungi</taxon>
        <taxon>Dikarya</taxon>
        <taxon>Basidiomycota</taxon>
        <taxon>Agaricomycotina</taxon>
        <taxon>Agaricomycetes</taxon>
        <taxon>Agaricomycetidae</taxon>
        <taxon>Agaricales</taxon>
        <taxon>Pleurotineae</taxon>
        <taxon>Pleurotaceae</taxon>
        <taxon>Pleurotus</taxon>
    </lineage>
</organism>
<proteinExistence type="predicted"/>
<dbReference type="Proteomes" id="UP000807025">
    <property type="component" value="Unassembled WGS sequence"/>
</dbReference>
<accession>A0A9P6AB05</accession>
<dbReference type="Gene3D" id="2.30.30.40">
    <property type="entry name" value="SH3 Domains"/>
    <property type="match status" value="1"/>
</dbReference>
<evidence type="ECO:0000256" key="1">
    <source>
        <dbReference type="SAM" id="MobiDB-lite"/>
    </source>
</evidence>
<gene>
    <name evidence="2" type="ORF">BDN71DRAFT_1030823</name>
</gene>
<reference evidence="2" key="1">
    <citation type="submission" date="2020-11" db="EMBL/GenBank/DDBJ databases">
        <authorList>
            <consortium name="DOE Joint Genome Institute"/>
            <person name="Ahrendt S."/>
            <person name="Riley R."/>
            <person name="Andreopoulos W."/>
            <person name="Labutti K."/>
            <person name="Pangilinan J."/>
            <person name="Ruiz-Duenas F.J."/>
            <person name="Barrasa J.M."/>
            <person name="Sanchez-Garcia M."/>
            <person name="Camarero S."/>
            <person name="Miyauchi S."/>
            <person name="Serrano A."/>
            <person name="Linde D."/>
            <person name="Babiker R."/>
            <person name="Drula E."/>
            <person name="Ayuso-Fernandez I."/>
            <person name="Pacheco R."/>
            <person name="Padilla G."/>
            <person name="Ferreira P."/>
            <person name="Barriuso J."/>
            <person name="Kellner H."/>
            <person name="Castanera R."/>
            <person name="Alfaro M."/>
            <person name="Ramirez L."/>
            <person name="Pisabarro A.G."/>
            <person name="Kuo A."/>
            <person name="Tritt A."/>
            <person name="Lipzen A."/>
            <person name="He G."/>
            <person name="Yan M."/>
            <person name="Ng V."/>
            <person name="Cullen D."/>
            <person name="Martin F."/>
            <person name="Rosso M.-N."/>
            <person name="Henrissat B."/>
            <person name="Hibbett D."/>
            <person name="Martinez A.T."/>
            <person name="Grigoriev I.V."/>
        </authorList>
    </citation>
    <scope>NUCLEOTIDE SEQUENCE</scope>
    <source>
        <strain evidence="2">ATCC 90797</strain>
    </source>
</reference>
<dbReference type="SUPFAM" id="SSF50044">
    <property type="entry name" value="SH3-domain"/>
    <property type="match status" value="1"/>
</dbReference>